<sequence length="114" mass="12827">MTVLCDCVAIINSKPLIYVSENDTDFTSISPSMLIQDFREWAVPDLDVADHNSLNKGIKYRQAVQKYLRGRLGTSLPYFGQLVQRRTCKESRPISVGDIVLLLLFLIPLALVLS</sequence>
<keyword evidence="3" id="KW-1185">Reference proteome</keyword>
<accession>A0A4Y2LMB1</accession>
<proteinExistence type="predicted"/>
<comment type="caution">
    <text evidence="2">The sequence shown here is derived from an EMBL/GenBank/DDBJ whole genome shotgun (WGS) entry which is preliminary data.</text>
</comment>
<keyword evidence="1" id="KW-0812">Transmembrane</keyword>
<dbReference type="Proteomes" id="UP000499080">
    <property type="component" value="Unassembled WGS sequence"/>
</dbReference>
<keyword evidence="1" id="KW-1133">Transmembrane helix</keyword>
<organism evidence="2 3">
    <name type="scientific">Araneus ventricosus</name>
    <name type="common">Orbweaver spider</name>
    <name type="synonym">Epeira ventricosa</name>
    <dbReference type="NCBI Taxonomy" id="182803"/>
    <lineage>
        <taxon>Eukaryota</taxon>
        <taxon>Metazoa</taxon>
        <taxon>Ecdysozoa</taxon>
        <taxon>Arthropoda</taxon>
        <taxon>Chelicerata</taxon>
        <taxon>Arachnida</taxon>
        <taxon>Araneae</taxon>
        <taxon>Araneomorphae</taxon>
        <taxon>Entelegynae</taxon>
        <taxon>Araneoidea</taxon>
        <taxon>Araneidae</taxon>
        <taxon>Araneus</taxon>
    </lineage>
</organism>
<reference evidence="2 3" key="1">
    <citation type="journal article" date="2019" name="Sci. Rep.">
        <title>Orb-weaving spider Araneus ventricosus genome elucidates the spidroin gene catalogue.</title>
        <authorList>
            <person name="Kono N."/>
            <person name="Nakamura H."/>
            <person name="Ohtoshi R."/>
            <person name="Moran D.A.P."/>
            <person name="Shinohara A."/>
            <person name="Yoshida Y."/>
            <person name="Fujiwara M."/>
            <person name="Mori M."/>
            <person name="Tomita M."/>
            <person name="Arakawa K."/>
        </authorList>
    </citation>
    <scope>NUCLEOTIDE SEQUENCE [LARGE SCALE GENOMIC DNA]</scope>
</reference>
<dbReference type="EMBL" id="BGPR01005905">
    <property type="protein sequence ID" value="GBN14467.1"/>
    <property type="molecule type" value="Genomic_DNA"/>
</dbReference>
<evidence type="ECO:0000313" key="2">
    <source>
        <dbReference type="EMBL" id="GBN14467.1"/>
    </source>
</evidence>
<name>A0A4Y2LMB1_ARAVE</name>
<protein>
    <submittedName>
        <fullName evidence="2">Uncharacterized protein</fullName>
    </submittedName>
</protein>
<dbReference type="AlphaFoldDB" id="A0A4Y2LMB1"/>
<feature type="transmembrane region" description="Helical" evidence="1">
    <location>
        <begin position="94"/>
        <end position="113"/>
    </location>
</feature>
<evidence type="ECO:0000313" key="3">
    <source>
        <dbReference type="Proteomes" id="UP000499080"/>
    </source>
</evidence>
<evidence type="ECO:0000256" key="1">
    <source>
        <dbReference type="SAM" id="Phobius"/>
    </source>
</evidence>
<keyword evidence="1" id="KW-0472">Membrane</keyword>
<gene>
    <name evidence="2" type="ORF">AVEN_233939_1</name>
</gene>